<gene>
    <name evidence="1" type="ORF">SMTD_LOCUS17477</name>
</gene>
<dbReference type="AlphaFoldDB" id="A0A183PSZ2"/>
<reference evidence="1 2" key="1">
    <citation type="submission" date="2018-11" db="EMBL/GenBank/DDBJ databases">
        <authorList>
            <consortium name="Pathogen Informatics"/>
        </authorList>
    </citation>
    <scope>NUCLEOTIDE SEQUENCE [LARGE SCALE GENOMIC DNA]</scope>
    <source>
        <strain>Denwood</strain>
        <strain evidence="2">Zambia</strain>
    </source>
</reference>
<proteinExistence type="predicted"/>
<dbReference type="PANTHER" id="PTHR47027">
    <property type="entry name" value="REVERSE TRANSCRIPTASE DOMAIN-CONTAINING PROTEIN"/>
    <property type="match status" value="1"/>
</dbReference>
<protein>
    <submittedName>
        <fullName evidence="1">Uncharacterized protein</fullName>
    </submittedName>
</protein>
<name>A0A183PSZ2_9TREM</name>
<evidence type="ECO:0000313" key="2">
    <source>
        <dbReference type="Proteomes" id="UP000269396"/>
    </source>
</evidence>
<organism evidence="1 2">
    <name type="scientific">Schistosoma mattheei</name>
    <dbReference type="NCBI Taxonomy" id="31246"/>
    <lineage>
        <taxon>Eukaryota</taxon>
        <taxon>Metazoa</taxon>
        <taxon>Spiralia</taxon>
        <taxon>Lophotrochozoa</taxon>
        <taxon>Platyhelminthes</taxon>
        <taxon>Trematoda</taxon>
        <taxon>Digenea</taxon>
        <taxon>Strigeidida</taxon>
        <taxon>Schistosomatoidea</taxon>
        <taxon>Schistosomatidae</taxon>
        <taxon>Schistosoma</taxon>
    </lineage>
</organism>
<dbReference type="EMBL" id="UZAL01038791">
    <property type="protein sequence ID" value="VDP74322.1"/>
    <property type="molecule type" value="Genomic_DNA"/>
</dbReference>
<sequence>MQIDDLNYADDLALLSHTHEQIEVKTTGVAAASSAIGLNIQKGKNKILKYNVENTNSIKLDEELLEDVESFTYLNKVIDEDLMQT</sequence>
<accession>A0A183PSZ2</accession>
<dbReference type="PANTHER" id="PTHR47027:SF25">
    <property type="entry name" value="REVERSE TRANSCRIPTASE DOMAIN-CONTAINING PROTEIN"/>
    <property type="match status" value="1"/>
</dbReference>
<evidence type="ECO:0000313" key="1">
    <source>
        <dbReference type="EMBL" id="VDP74322.1"/>
    </source>
</evidence>
<keyword evidence="2" id="KW-1185">Reference proteome</keyword>
<dbReference type="Proteomes" id="UP000269396">
    <property type="component" value="Unassembled WGS sequence"/>
</dbReference>